<evidence type="ECO:0000313" key="3">
    <source>
        <dbReference type="Proteomes" id="UP000325438"/>
    </source>
</evidence>
<gene>
    <name evidence="2" type="ORF">F0170_24965</name>
</gene>
<protein>
    <submittedName>
        <fullName evidence="2">Adhesin</fullName>
    </submittedName>
</protein>
<sequence length="165" mass="18280">MNRLTSQRQLSWLLVFCVLALSSAQAFAIREEAEFFVSVTVPTSEFFVLPVNPGFLEREQVMSYNPVTERLSPLRELFDVKNVLGGINARLGFEPVLSNGRDLIVLQVTFNGQRLDLTDTLVVPEAEAKAGKRVQLMIAATPPEDGYVGGAYYGSVQIIFDALRP</sequence>
<name>A0A5N7JZY2_9PSED</name>
<dbReference type="InterPro" id="IPR007540">
    <property type="entry name" value="Fimbrial_CS1-type"/>
</dbReference>
<evidence type="ECO:0000313" key="2">
    <source>
        <dbReference type="EMBL" id="MPQ86942.1"/>
    </source>
</evidence>
<feature type="signal peptide" evidence="1">
    <location>
        <begin position="1"/>
        <end position="28"/>
    </location>
</feature>
<feature type="chain" id="PRO_5024812876" evidence="1">
    <location>
        <begin position="29"/>
        <end position="165"/>
    </location>
</feature>
<reference evidence="2 3" key="1">
    <citation type="submission" date="2019-09" db="EMBL/GenBank/DDBJ databases">
        <title>The draft genomes of Allium pathogen Pseudomonas sp.</title>
        <authorList>
            <person name="Fujikawa T."/>
            <person name="Sawada H."/>
        </authorList>
    </citation>
    <scope>NUCLEOTIDE SEQUENCE [LARGE SCALE GENOMIC DNA]</scope>
    <source>
        <strain evidence="2 3">MAFF 730085</strain>
    </source>
</reference>
<comment type="caution">
    <text evidence="2">The sequence shown here is derived from an EMBL/GenBank/DDBJ whole genome shotgun (WGS) entry which is preliminary data.</text>
</comment>
<dbReference type="Proteomes" id="UP000325438">
    <property type="component" value="Unassembled WGS sequence"/>
</dbReference>
<accession>A0A5N7JZY2</accession>
<dbReference type="Gene3D" id="2.60.40.2040">
    <property type="entry name" value="CFA/I fimbrial subunit E, pilin domain"/>
    <property type="match status" value="1"/>
</dbReference>
<organism evidence="2 3">
    <name type="scientific">Pseudomonas kitaguniensis</name>
    <dbReference type="NCBI Taxonomy" id="2607908"/>
    <lineage>
        <taxon>Bacteria</taxon>
        <taxon>Pseudomonadati</taxon>
        <taxon>Pseudomonadota</taxon>
        <taxon>Gammaproteobacteria</taxon>
        <taxon>Pseudomonadales</taxon>
        <taxon>Pseudomonadaceae</taxon>
        <taxon>Pseudomonas</taxon>
    </lineage>
</organism>
<dbReference type="AlphaFoldDB" id="A0A5N7JZY2"/>
<proteinExistence type="predicted"/>
<dbReference type="Pfam" id="PF04449">
    <property type="entry name" value="Fimbrial_CS1"/>
    <property type="match status" value="1"/>
</dbReference>
<evidence type="ECO:0000256" key="1">
    <source>
        <dbReference type="SAM" id="SignalP"/>
    </source>
</evidence>
<keyword evidence="1" id="KW-0732">Signal</keyword>
<dbReference type="RefSeq" id="WP_152751487.1">
    <property type="nucleotide sequence ID" value="NZ_VUBA01000187.1"/>
</dbReference>
<dbReference type="EMBL" id="VUBA01000187">
    <property type="protein sequence ID" value="MPQ86942.1"/>
    <property type="molecule type" value="Genomic_DNA"/>
</dbReference>
<dbReference type="GO" id="GO:0009289">
    <property type="term" value="C:pilus"/>
    <property type="evidence" value="ECO:0007669"/>
    <property type="project" value="InterPro"/>
</dbReference>